<dbReference type="EMBL" id="ABZS01000036">
    <property type="protein sequence ID" value="EEP60969.1"/>
    <property type="molecule type" value="Genomic_DNA"/>
</dbReference>
<dbReference type="Proteomes" id="UP000005540">
    <property type="component" value="Unassembled WGS sequence"/>
</dbReference>
<protein>
    <submittedName>
        <fullName evidence="1">Putative nicotinate phosphoribosyltransferase</fullName>
    </submittedName>
</protein>
<organism evidence="1 2">
    <name type="scientific">Sulfurihydrogenibium yellowstonense SS-5</name>
    <dbReference type="NCBI Taxonomy" id="432331"/>
    <lineage>
        <taxon>Bacteria</taxon>
        <taxon>Pseudomonadati</taxon>
        <taxon>Aquificota</taxon>
        <taxon>Aquificia</taxon>
        <taxon>Aquificales</taxon>
        <taxon>Hydrogenothermaceae</taxon>
        <taxon>Sulfurihydrogenibium</taxon>
    </lineage>
</organism>
<dbReference type="RefSeq" id="WP_007546148.1">
    <property type="nucleotide sequence ID" value="NZ_ABZS01000036.1"/>
</dbReference>
<keyword evidence="1" id="KW-0808">Transferase</keyword>
<reference evidence="1 2" key="1">
    <citation type="submission" date="2009-04" db="EMBL/GenBank/DDBJ databases">
        <authorList>
            <person name="Reysenbach A.-L."/>
            <person name="Heidelberg J.F."/>
            <person name="Nelson W.C."/>
        </authorList>
    </citation>
    <scope>NUCLEOTIDE SEQUENCE [LARGE SCALE GENOMIC DNA]</scope>
    <source>
        <strain evidence="1 2">SS-5</strain>
    </source>
</reference>
<evidence type="ECO:0000313" key="2">
    <source>
        <dbReference type="Proteomes" id="UP000005540"/>
    </source>
</evidence>
<keyword evidence="1" id="KW-0328">Glycosyltransferase</keyword>
<gene>
    <name evidence="1" type="ORF">SULYE_0521</name>
</gene>
<evidence type="ECO:0000313" key="1">
    <source>
        <dbReference type="EMBL" id="EEP60969.1"/>
    </source>
</evidence>
<sequence>MKVKDYIESGLKNFVEVAPSDYKEIGKFKSGSHVVSFYIKEENDKITDVKFNSSKRCKKLLAVADYVAEIIKQKGKVEFKDEEVLEFFKDEKEIEKVKDRLEIVKKVLNK</sequence>
<dbReference type="OrthoDB" id="14676at2"/>
<accession>C4FIY1</accession>
<dbReference type="GO" id="GO:0016757">
    <property type="term" value="F:glycosyltransferase activity"/>
    <property type="evidence" value="ECO:0007669"/>
    <property type="project" value="UniProtKB-KW"/>
</dbReference>
<proteinExistence type="predicted"/>
<keyword evidence="2" id="KW-1185">Reference proteome</keyword>
<comment type="caution">
    <text evidence="1">The sequence shown here is derived from an EMBL/GenBank/DDBJ whole genome shotgun (WGS) entry which is preliminary data.</text>
</comment>
<name>C4FIY1_9AQUI</name>
<dbReference type="AlphaFoldDB" id="C4FIY1"/>